<feature type="domain" description="Amidohydrolase-related" evidence="3">
    <location>
        <begin position="56"/>
        <end position="429"/>
    </location>
</feature>
<protein>
    <submittedName>
        <fullName evidence="4">5-methylthioadenosine/S-adenosylhomocysteine deaminase</fullName>
        <ecNumber evidence="4">3.5.4.28</ecNumber>
        <ecNumber evidence="4">3.5.4.31</ecNumber>
    </submittedName>
</protein>
<dbReference type="EMBL" id="JACIEM010000001">
    <property type="protein sequence ID" value="MBB4002047.1"/>
    <property type="molecule type" value="Genomic_DNA"/>
</dbReference>
<dbReference type="InterPro" id="IPR050287">
    <property type="entry name" value="MTA/SAH_deaminase"/>
</dbReference>
<dbReference type="Gene3D" id="2.30.40.10">
    <property type="entry name" value="Urease, subunit C, domain 1"/>
    <property type="match status" value="1"/>
</dbReference>
<dbReference type="SUPFAM" id="SSF51338">
    <property type="entry name" value="Composite domain of metallo-dependent hydrolases"/>
    <property type="match status" value="1"/>
</dbReference>
<dbReference type="EC" id="3.5.4.28" evidence="4"/>
<dbReference type="Gene3D" id="3.20.20.140">
    <property type="entry name" value="Metal-dependent hydrolases"/>
    <property type="match status" value="1"/>
</dbReference>
<evidence type="ECO:0000256" key="1">
    <source>
        <dbReference type="ARBA" id="ARBA00006745"/>
    </source>
</evidence>
<evidence type="ECO:0000313" key="5">
    <source>
        <dbReference type="Proteomes" id="UP000588647"/>
    </source>
</evidence>
<organism evidence="4 5">
    <name type="scientific">Aurantimonas endophytica</name>
    <dbReference type="NCBI Taxonomy" id="1522175"/>
    <lineage>
        <taxon>Bacteria</taxon>
        <taxon>Pseudomonadati</taxon>
        <taxon>Pseudomonadota</taxon>
        <taxon>Alphaproteobacteria</taxon>
        <taxon>Hyphomicrobiales</taxon>
        <taxon>Aurantimonadaceae</taxon>
        <taxon>Aurantimonas</taxon>
    </lineage>
</organism>
<dbReference type="AlphaFoldDB" id="A0A7W6HBH9"/>
<dbReference type="InterPro" id="IPR032466">
    <property type="entry name" value="Metal_Hydrolase"/>
</dbReference>
<dbReference type="InterPro" id="IPR006680">
    <property type="entry name" value="Amidohydro-rel"/>
</dbReference>
<dbReference type="SUPFAM" id="SSF51556">
    <property type="entry name" value="Metallo-dependent hydrolases"/>
    <property type="match status" value="1"/>
</dbReference>
<sequence>MKILAADHILPAAGSAWIEGGALVIDDGQIRDSGSRAAVVARWPQVPVTDLGRAAVLPGFVNAHQHGRGLSQMLLGYADDALEPWIAGRRRHGPPDIYAVTRLAAEEMLANCVTATLHANYAYGSGDYEQELDATIRAYADSGLRTTICVGYQDRGYTFYPGSDGSTLQENPSTAPYAGSLAATFRLMDRLQAQWAGISTLSFAYGPAGPQWVSDEAWRALAADAVERQVGLHFHLLESPAQARACRKLYPEGTLARLASLGVFCARTSCAHGVYIGEADLRVARDNDLVIVTNPGSNLRLFNGLPPLASILSAGCTLAVGTDNTALSDDEDYLRELRLATVAARVPDVGAEGPSAHQALAMATRNGARAAFLPKSGGALANGAPADLVAVDLARMTGGLSRSPIDLLDLILGRGRGCDVILTMTDGEIRYGATEADRQRLDDWRSLATRSVEARSEAETGEAVATLRSQIREHYKPSP</sequence>
<evidence type="ECO:0000256" key="2">
    <source>
        <dbReference type="ARBA" id="ARBA00022801"/>
    </source>
</evidence>
<dbReference type="EC" id="3.5.4.31" evidence="4"/>
<dbReference type="PANTHER" id="PTHR43794">
    <property type="entry name" value="AMINOHYDROLASE SSNA-RELATED"/>
    <property type="match status" value="1"/>
</dbReference>
<dbReference type="InterPro" id="IPR011059">
    <property type="entry name" value="Metal-dep_hydrolase_composite"/>
</dbReference>
<dbReference type="RefSeq" id="WP_183206540.1">
    <property type="nucleotide sequence ID" value="NZ_JAAAMM010000001.1"/>
</dbReference>
<reference evidence="4 5" key="1">
    <citation type="submission" date="2020-08" db="EMBL/GenBank/DDBJ databases">
        <title>Genomic Encyclopedia of Type Strains, Phase IV (KMG-IV): sequencing the most valuable type-strain genomes for metagenomic binning, comparative biology and taxonomic classification.</title>
        <authorList>
            <person name="Goeker M."/>
        </authorList>
    </citation>
    <scope>NUCLEOTIDE SEQUENCE [LARGE SCALE GENOMIC DNA]</scope>
    <source>
        <strain evidence="4 5">DSM 103570</strain>
    </source>
</reference>
<comment type="similarity">
    <text evidence="1">Belongs to the metallo-dependent hydrolases superfamily. ATZ/TRZ family.</text>
</comment>
<evidence type="ECO:0000313" key="4">
    <source>
        <dbReference type="EMBL" id="MBB4002047.1"/>
    </source>
</evidence>
<dbReference type="GO" id="GO:0050270">
    <property type="term" value="F:S-adenosylhomocysteine deaminase activity"/>
    <property type="evidence" value="ECO:0007669"/>
    <property type="project" value="UniProtKB-EC"/>
</dbReference>
<keyword evidence="5" id="KW-1185">Reference proteome</keyword>
<dbReference type="GO" id="GO:0090614">
    <property type="term" value="F:5'-methylthioadenosine deaminase activity"/>
    <property type="evidence" value="ECO:0007669"/>
    <property type="project" value="UniProtKB-EC"/>
</dbReference>
<keyword evidence="2 4" id="KW-0378">Hydrolase</keyword>
<dbReference type="Pfam" id="PF01979">
    <property type="entry name" value="Amidohydro_1"/>
    <property type="match status" value="1"/>
</dbReference>
<proteinExistence type="inferred from homology"/>
<evidence type="ECO:0000259" key="3">
    <source>
        <dbReference type="Pfam" id="PF01979"/>
    </source>
</evidence>
<comment type="caution">
    <text evidence="4">The sequence shown here is derived from an EMBL/GenBank/DDBJ whole genome shotgun (WGS) entry which is preliminary data.</text>
</comment>
<gene>
    <name evidence="4" type="ORF">GGR03_001094</name>
</gene>
<name>A0A7W6HBH9_9HYPH</name>
<accession>A0A7W6HBH9</accession>
<dbReference type="Proteomes" id="UP000588647">
    <property type="component" value="Unassembled WGS sequence"/>
</dbReference>
<dbReference type="PANTHER" id="PTHR43794:SF11">
    <property type="entry name" value="AMIDOHYDROLASE-RELATED DOMAIN-CONTAINING PROTEIN"/>
    <property type="match status" value="1"/>
</dbReference>